<comment type="caution">
    <text evidence="1">The sequence shown here is derived from an EMBL/GenBank/DDBJ whole genome shotgun (WGS) entry which is preliminary data.</text>
</comment>
<protein>
    <recommendedName>
        <fullName evidence="3">Polymer-forming cytoskeletal protein</fullName>
    </recommendedName>
</protein>
<reference evidence="1 2" key="1">
    <citation type="submission" date="2024-09" db="EMBL/GenBank/DDBJ databases">
        <title>The Natural Products Discovery Center: Release of the First 8490 Sequenced Strains for Exploring Actinobacteria Biosynthetic Diversity.</title>
        <authorList>
            <person name="Kalkreuter E."/>
            <person name="Kautsar S.A."/>
            <person name="Yang D."/>
            <person name="Bader C.D."/>
            <person name="Teijaro C.N."/>
            <person name="Fluegel L."/>
            <person name="Davis C.M."/>
            <person name="Simpson J.R."/>
            <person name="Lauterbach L."/>
            <person name="Steele A.D."/>
            <person name="Gui C."/>
            <person name="Meng S."/>
            <person name="Li G."/>
            <person name="Viehrig K."/>
            <person name="Ye F."/>
            <person name="Su P."/>
            <person name="Kiefer A.F."/>
            <person name="Nichols A."/>
            <person name="Cepeda A.J."/>
            <person name="Yan W."/>
            <person name="Fan B."/>
            <person name="Jiang Y."/>
            <person name="Adhikari A."/>
            <person name="Zheng C.-J."/>
            <person name="Schuster L."/>
            <person name="Cowan T.M."/>
            <person name="Smanski M.J."/>
            <person name="Chevrette M.G."/>
            <person name="De Carvalho L.P.S."/>
            <person name="Shen B."/>
        </authorList>
    </citation>
    <scope>NUCLEOTIDE SEQUENCE [LARGE SCALE GENOMIC DNA]</scope>
    <source>
        <strain evidence="1 2">NPDC058753</strain>
    </source>
</reference>
<gene>
    <name evidence="1" type="ORF">ACFW6T_19795</name>
</gene>
<dbReference type="EMBL" id="JBHYPX010000039">
    <property type="protein sequence ID" value="MFE1354230.1"/>
    <property type="molecule type" value="Genomic_DNA"/>
</dbReference>
<dbReference type="RefSeq" id="WP_380324411.1">
    <property type="nucleotide sequence ID" value="NZ_JBHYPW010000025.1"/>
</dbReference>
<name>A0ABW6GND7_9ACTN</name>
<evidence type="ECO:0008006" key="3">
    <source>
        <dbReference type="Google" id="ProtNLM"/>
    </source>
</evidence>
<accession>A0ABW6GND7</accession>
<evidence type="ECO:0000313" key="2">
    <source>
        <dbReference type="Proteomes" id="UP001599542"/>
    </source>
</evidence>
<dbReference type="Proteomes" id="UP001599542">
    <property type="component" value="Unassembled WGS sequence"/>
</dbReference>
<sequence length="214" mass="21910">MDLTAAPTSWDACVVLFDSRALPLSSYENLYDESYDVHTGALSVPGPLDLDALDLDGSGLVVDGDLTVAGAVLNADDGCPALVVLGDLTAAAVHLEGDAKLLVRGNVRVGAFVGHLTDKLVMIGGDLAAGVTVLSAGFFPDLIGGTLTGPVLAPPYALAELDRPVTAPPAAEVLAPEVLLADGEQEQDSCFDAPGVHGDRLYEHLAAGRSVLRA</sequence>
<organism evidence="1 2">
    <name type="scientific">Kitasatospora phosalacinea</name>
    <dbReference type="NCBI Taxonomy" id="2065"/>
    <lineage>
        <taxon>Bacteria</taxon>
        <taxon>Bacillati</taxon>
        <taxon>Actinomycetota</taxon>
        <taxon>Actinomycetes</taxon>
        <taxon>Kitasatosporales</taxon>
        <taxon>Streptomycetaceae</taxon>
        <taxon>Kitasatospora</taxon>
    </lineage>
</organism>
<keyword evidence="2" id="KW-1185">Reference proteome</keyword>
<evidence type="ECO:0000313" key="1">
    <source>
        <dbReference type="EMBL" id="MFE1354230.1"/>
    </source>
</evidence>
<proteinExistence type="predicted"/>